<keyword evidence="7 10" id="KW-1133">Transmembrane helix</keyword>
<dbReference type="GO" id="GO:0090374">
    <property type="term" value="P:oligopeptide export from mitochondrion"/>
    <property type="evidence" value="ECO:0007669"/>
    <property type="project" value="TreeGrafter"/>
</dbReference>
<evidence type="ECO:0000256" key="5">
    <source>
        <dbReference type="ARBA" id="ARBA00022741"/>
    </source>
</evidence>
<keyword evidence="15" id="KW-1185">Reference proteome</keyword>
<dbReference type="CDD" id="cd18578">
    <property type="entry name" value="ABC_6TM_Pgp_ABCB1_D2_like"/>
    <property type="match status" value="1"/>
</dbReference>
<evidence type="ECO:0000256" key="7">
    <source>
        <dbReference type="ARBA" id="ARBA00022989"/>
    </source>
</evidence>
<evidence type="ECO:0000256" key="4">
    <source>
        <dbReference type="ARBA" id="ARBA00022692"/>
    </source>
</evidence>
<evidence type="ECO:0000256" key="3">
    <source>
        <dbReference type="ARBA" id="ARBA00022448"/>
    </source>
</evidence>
<evidence type="ECO:0000256" key="9">
    <source>
        <dbReference type="SAM" id="MobiDB-lite"/>
    </source>
</evidence>
<accession>J3PAA4</accession>
<evidence type="ECO:0000313" key="15">
    <source>
        <dbReference type="Proteomes" id="UP000006039"/>
    </source>
</evidence>
<evidence type="ECO:0000256" key="2">
    <source>
        <dbReference type="ARBA" id="ARBA00007577"/>
    </source>
</evidence>
<feature type="transmembrane region" description="Helical" evidence="10">
    <location>
        <begin position="284"/>
        <end position="305"/>
    </location>
</feature>
<gene>
    <name evidence="14" type="primary">20350888</name>
    <name evidence="13" type="ORF">GGTG_10430</name>
</gene>
<dbReference type="SMART" id="SM00382">
    <property type="entry name" value="AAA"/>
    <property type="match status" value="2"/>
</dbReference>
<dbReference type="SUPFAM" id="SSF90123">
    <property type="entry name" value="ABC transporter transmembrane region"/>
    <property type="match status" value="2"/>
</dbReference>
<evidence type="ECO:0000313" key="14">
    <source>
        <dbReference type="EnsemblFungi" id="EJT71170"/>
    </source>
</evidence>
<organism evidence="13">
    <name type="scientific">Gaeumannomyces tritici (strain R3-111a-1)</name>
    <name type="common">Wheat and barley take-all root rot fungus</name>
    <name type="synonym">Gaeumannomyces graminis var. tritici</name>
    <dbReference type="NCBI Taxonomy" id="644352"/>
    <lineage>
        <taxon>Eukaryota</taxon>
        <taxon>Fungi</taxon>
        <taxon>Dikarya</taxon>
        <taxon>Ascomycota</taxon>
        <taxon>Pezizomycotina</taxon>
        <taxon>Sordariomycetes</taxon>
        <taxon>Sordariomycetidae</taxon>
        <taxon>Magnaporthales</taxon>
        <taxon>Magnaporthaceae</taxon>
        <taxon>Gaeumannomyces</taxon>
    </lineage>
</organism>
<dbReference type="STRING" id="644352.J3PAA4"/>
<dbReference type="PROSITE" id="PS50929">
    <property type="entry name" value="ABC_TM1F"/>
    <property type="match status" value="2"/>
</dbReference>
<feature type="transmembrane region" description="Helical" evidence="10">
    <location>
        <begin position="54"/>
        <end position="78"/>
    </location>
</feature>
<dbReference type="EnsemblFungi" id="EJT71170">
    <property type="protein sequence ID" value="EJT71170"/>
    <property type="gene ID" value="GGTG_10430"/>
</dbReference>
<evidence type="ECO:0000313" key="13">
    <source>
        <dbReference type="EMBL" id="EJT71170.1"/>
    </source>
</evidence>
<dbReference type="FunFam" id="3.40.50.300:FF:000251">
    <property type="entry name" value="ABC transporter B family member 19"/>
    <property type="match status" value="1"/>
</dbReference>
<reference evidence="13" key="3">
    <citation type="submission" date="2010-09" db="EMBL/GenBank/DDBJ databases">
        <title>Annotation of Gaeumannomyces graminis var. tritici R3-111a-1.</title>
        <authorList>
            <consortium name="The Broad Institute Genome Sequencing Platform"/>
            <person name="Ma L.-J."/>
            <person name="Dead R."/>
            <person name="Young S.K."/>
            <person name="Zeng Q."/>
            <person name="Gargeya S."/>
            <person name="Fitzgerald M."/>
            <person name="Haas B."/>
            <person name="Abouelleil A."/>
            <person name="Alvarado L."/>
            <person name="Arachchi H.M."/>
            <person name="Berlin A."/>
            <person name="Brown A."/>
            <person name="Chapman S.B."/>
            <person name="Chen Z."/>
            <person name="Dunbar C."/>
            <person name="Freedman E."/>
            <person name="Gearin G."/>
            <person name="Gellesch M."/>
            <person name="Goldberg J."/>
            <person name="Griggs A."/>
            <person name="Gujja S."/>
            <person name="Heiman D."/>
            <person name="Howarth C."/>
            <person name="Larson L."/>
            <person name="Lui A."/>
            <person name="MacDonald P.J.P."/>
            <person name="Mehta T."/>
            <person name="Montmayeur A."/>
            <person name="Murphy C."/>
            <person name="Neiman D."/>
            <person name="Pearson M."/>
            <person name="Priest M."/>
            <person name="Roberts A."/>
            <person name="Saif S."/>
            <person name="Shea T."/>
            <person name="Shenoy N."/>
            <person name="Sisk P."/>
            <person name="Stolte C."/>
            <person name="Sykes S."/>
            <person name="Yandava C."/>
            <person name="Wortman J."/>
            <person name="Nusbaum C."/>
            <person name="Birren B."/>
        </authorList>
    </citation>
    <scope>NUCLEOTIDE SEQUENCE</scope>
    <source>
        <strain evidence="13">R3-111a-1</strain>
    </source>
</reference>
<dbReference type="InterPro" id="IPR003439">
    <property type="entry name" value="ABC_transporter-like_ATP-bd"/>
</dbReference>
<feature type="transmembrane region" description="Helical" evidence="10">
    <location>
        <begin position="977"/>
        <end position="1000"/>
    </location>
</feature>
<dbReference type="GO" id="GO:0015421">
    <property type="term" value="F:ABC-type oligopeptide transporter activity"/>
    <property type="evidence" value="ECO:0007669"/>
    <property type="project" value="TreeGrafter"/>
</dbReference>
<feature type="domain" description="ABC transmembrane type-1" evidence="12">
    <location>
        <begin position="719"/>
        <end position="1006"/>
    </location>
</feature>
<keyword evidence="5" id="KW-0547">Nucleotide-binding</keyword>
<feature type="compositionally biased region" description="Polar residues" evidence="9">
    <location>
        <begin position="23"/>
        <end position="35"/>
    </location>
</feature>
<dbReference type="Pfam" id="PF00664">
    <property type="entry name" value="ABC_membrane"/>
    <property type="match status" value="2"/>
</dbReference>
<evidence type="ECO:0000256" key="10">
    <source>
        <dbReference type="SAM" id="Phobius"/>
    </source>
</evidence>
<feature type="compositionally biased region" description="Low complexity" evidence="9">
    <location>
        <begin position="1"/>
        <end position="14"/>
    </location>
</feature>
<feature type="transmembrane region" description="Helical" evidence="10">
    <location>
        <begin position="206"/>
        <end position="225"/>
    </location>
</feature>
<dbReference type="eggNOG" id="KOG0055">
    <property type="taxonomic scope" value="Eukaryota"/>
</dbReference>
<evidence type="ECO:0000256" key="1">
    <source>
        <dbReference type="ARBA" id="ARBA00004141"/>
    </source>
</evidence>
<dbReference type="PROSITE" id="PS00211">
    <property type="entry name" value="ABC_TRANSPORTER_1"/>
    <property type="match status" value="2"/>
</dbReference>
<evidence type="ECO:0000259" key="11">
    <source>
        <dbReference type="PROSITE" id="PS50893"/>
    </source>
</evidence>
<dbReference type="VEuPathDB" id="FungiDB:GGTG_10430"/>
<feature type="transmembrane region" description="Helical" evidence="10">
    <location>
        <begin position="944"/>
        <end position="965"/>
    </location>
</feature>
<dbReference type="InterPro" id="IPR003593">
    <property type="entry name" value="AAA+_ATPase"/>
</dbReference>
<reference evidence="13" key="2">
    <citation type="submission" date="2010-07" db="EMBL/GenBank/DDBJ databases">
        <authorList>
            <consortium name="The Broad Institute Genome Sequencing Platform"/>
            <consortium name="Broad Institute Genome Sequencing Center for Infectious Disease"/>
            <person name="Ma L.-J."/>
            <person name="Dead R."/>
            <person name="Young S."/>
            <person name="Zeng Q."/>
            <person name="Koehrsen M."/>
            <person name="Alvarado L."/>
            <person name="Berlin A."/>
            <person name="Chapman S.B."/>
            <person name="Chen Z."/>
            <person name="Freedman E."/>
            <person name="Gellesch M."/>
            <person name="Goldberg J."/>
            <person name="Griggs A."/>
            <person name="Gujja S."/>
            <person name="Heilman E.R."/>
            <person name="Heiman D."/>
            <person name="Hepburn T."/>
            <person name="Howarth C."/>
            <person name="Jen D."/>
            <person name="Larson L."/>
            <person name="Mehta T."/>
            <person name="Neiman D."/>
            <person name="Pearson M."/>
            <person name="Roberts A."/>
            <person name="Saif S."/>
            <person name="Shea T."/>
            <person name="Shenoy N."/>
            <person name="Sisk P."/>
            <person name="Stolte C."/>
            <person name="Sykes S."/>
            <person name="Walk T."/>
            <person name="White J."/>
            <person name="Yandava C."/>
            <person name="Haas B."/>
            <person name="Nusbaum C."/>
            <person name="Birren B."/>
        </authorList>
    </citation>
    <scope>NUCLEOTIDE SEQUENCE</scope>
    <source>
        <strain evidence="13">R3-111a-1</strain>
    </source>
</reference>
<dbReference type="InterPro" id="IPR011527">
    <property type="entry name" value="ABC1_TM_dom"/>
</dbReference>
<comment type="similarity">
    <text evidence="2">Belongs to the ABC transporter superfamily. ABCB family. Multidrug resistance exporter (TC 3.A.1.201) subfamily.</text>
</comment>
<keyword evidence="3" id="KW-0813">Transport</keyword>
<dbReference type="CDD" id="cd18577">
    <property type="entry name" value="ABC_6TM_Pgp_ABCB1_D1_like"/>
    <property type="match status" value="1"/>
</dbReference>
<feature type="transmembrane region" description="Helical" evidence="10">
    <location>
        <begin position="838"/>
        <end position="857"/>
    </location>
</feature>
<keyword evidence="4 10" id="KW-0812">Transmembrane</keyword>
<dbReference type="CDD" id="cd03249">
    <property type="entry name" value="ABC_MTABC3_MDL1_MDL2"/>
    <property type="match status" value="1"/>
</dbReference>
<feature type="transmembrane region" description="Helical" evidence="10">
    <location>
        <begin position="98"/>
        <end position="123"/>
    </location>
</feature>
<dbReference type="GO" id="GO:0016887">
    <property type="term" value="F:ATP hydrolysis activity"/>
    <property type="evidence" value="ECO:0007669"/>
    <property type="project" value="InterPro"/>
</dbReference>
<dbReference type="GO" id="GO:0005743">
    <property type="term" value="C:mitochondrial inner membrane"/>
    <property type="evidence" value="ECO:0007669"/>
    <property type="project" value="TreeGrafter"/>
</dbReference>
<keyword evidence="6" id="KW-0067">ATP-binding</keyword>
<reference evidence="15" key="1">
    <citation type="submission" date="2010-07" db="EMBL/GenBank/DDBJ databases">
        <title>The genome sequence of Gaeumannomyces graminis var. tritici strain R3-111a-1.</title>
        <authorList>
            <consortium name="The Broad Institute Genome Sequencing Platform"/>
            <person name="Ma L.-J."/>
            <person name="Dead R."/>
            <person name="Young S."/>
            <person name="Zeng Q."/>
            <person name="Koehrsen M."/>
            <person name="Alvarado L."/>
            <person name="Berlin A."/>
            <person name="Chapman S.B."/>
            <person name="Chen Z."/>
            <person name="Freedman E."/>
            <person name="Gellesch M."/>
            <person name="Goldberg J."/>
            <person name="Griggs A."/>
            <person name="Gujja S."/>
            <person name="Heilman E.R."/>
            <person name="Heiman D."/>
            <person name="Hepburn T."/>
            <person name="Howarth C."/>
            <person name="Jen D."/>
            <person name="Larson L."/>
            <person name="Mehta T."/>
            <person name="Neiman D."/>
            <person name="Pearson M."/>
            <person name="Roberts A."/>
            <person name="Saif S."/>
            <person name="Shea T."/>
            <person name="Shenoy N."/>
            <person name="Sisk P."/>
            <person name="Stolte C."/>
            <person name="Sykes S."/>
            <person name="Walk T."/>
            <person name="White J."/>
            <person name="Yandava C."/>
            <person name="Haas B."/>
            <person name="Nusbaum C."/>
            <person name="Birren B."/>
        </authorList>
    </citation>
    <scope>NUCLEOTIDE SEQUENCE [LARGE SCALE GENOMIC DNA]</scope>
    <source>
        <strain evidence="15">R3-111a-1</strain>
    </source>
</reference>
<reference evidence="14" key="4">
    <citation type="journal article" date="2015" name="G3 (Bethesda)">
        <title>Genome sequences of three phytopathogenic species of the Magnaporthaceae family of fungi.</title>
        <authorList>
            <person name="Okagaki L.H."/>
            <person name="Nunes C.C."/>
            <person name="Sailsbery J."/>
            <person name="Clay B."/>
            <person name="Brown D."/>
            <person name="John T."/>
            <person name="Oh Y."/>
            <person name="Young N."/>
            <person name="Fitzgerald M."/>
            <person name="Haas B.J."/>
            <person name="Zeng Q."/>
            <person name="Young S."/>
            <person name="Adiconis X."/>
            <person name="Fan L."/>
            <person name="Levin J.Z."/>
            <person name="Mitchell T.K."/>
            <person name="Okubara P.A."/>
            <person name="Farman M.L."/>
            <person name="Kohn L.M."/>
            <person name="Birren B."/>
            <person name="Ma L.-J."/>
            <person name="Dean R.A."/>
        </authorList>
    </citation>
    <scope>NUCLEOTIDE SEQUENCE</scope>
    <source>
        <strain evidence="14">R3-111a-1</strain>
    </source>
</reference>
<feature type="transmembrane region" description="Helical" evidence="10">
    <location>
        <begin position="759"/>
        <end position="782"/>
    </location>
</feature>
<dbReference type="GeneID" id="20350888"/>
<dbReference type="PANTHER" id="PTHR43394:SF1">
    <property type="entry name" value="ATP-BINDING CASSETTE SUB-FAMILY B MEMBER 10, MITOCHONDRIAL"/>
    <property type="match status" value="1"/>
</dbReference>
<feature type="transmembrane region" description="Helical" evidence="10">
    <location>
        <begin position="863"/>
        <end position="884"/>
    </location>
</feature>
<keyword evidence="8 10" id="KW-0472">Membrane</keyword>
<dbReference type="Gene3D" id="3.40.50.300">
    <property type="entry name" value="P-loop containing nucleotide triphosphate hydrolases"/>
    <property type="match status" value="2"/>
</dbReference>
<evidence type="ECO:0000259" key="12">
    <source>
        <dbReference type="PROSITE" id="PS50929"/>
    </source>
</evidence>
<feature type="domain" description="ABC transporter" evidence="11">
    <location>
        <begin position="385"/>
        <end position="631"/>
    </location>
</feature>
<proteinExistence type="inferred from homology"/>
<dbReference type="RefSeq" id="XP_009226567.1">
    <property type="nucleotide sequence ID" value="XM_009228303.1"/>
</dbReference>
<dbReference type="Proteomes" id="UP000006039">
    <property type="component" value="Unassembled WGS sequence"/>
</dbReference>
<reference evidence="14" key="5">
    <citation type="submission" date="2018-04" db="UniProtKB">
        <authorList>
            <consortium name="EnsemblFungi"/>
        </authorList>
    </citation>
    <scope>IDENTIFICATION</scope>
    <source>
        <strain evidence="14">R3-111a-1</strain>
    </source>
</reference>
<feature type="transmembrane region" description="Helical" evidence="10">
    <location>
        <begin position="180"/>
        <end position="200"/>
    </location>
</feature>
<dbReference type="PANTHER" id="PTHR43394">
    <property type="entry name" value="ATP-DEPENDENT PERMEASE MDL1, MITOCHONDRIAL"/>
    <property type="match status" value="1"/>
</dbReference>
<dbReference type="Gene3D" id="1.20.1560.10">
    <property type="entry name" value="ABC transporter type 1, transmembrane domain"/>
    <property type="match status" value="1"/>
</dbReference>
<dbReference type="InterPro" id="IPR036640">
    <property type="entry name" value="ABC1_TM_sf"/>
</dbReference>
<dbReference type="FunFam" id="3.40.50.300:FF:000913">
    <property type="entry name" value="ABC multidrug transporter SitT"/>
    <property type="match status" value="1"/>
</dbReference>
<feature type="domain" description="ABC transmembrane type-1" evidence="12">
    <location>
        <begin position="58"/>
        <end position="348"/>
    </location>
</feature>
<feature type="region of interest" description="Disordered" evidence="9">
    <location>
        <begin position="1"/>
        <end position="35"/>
    </location>
</feature>
<dbReference type="InterPro" id="IPR017871">
    <property type="entry name" value="ABC_transporter-like_CS"/>
</dbReference>
<dbReference type="GO" id="GO:0005524">
    <property type="term" value="F:ATP binding"/>
    <property type="evidence" value="ECO:0007669"/>
    <property type="project" value="UniProtKB-KW"/>
</dbReference>
<dbReference type="Pfam" id="PF00005">
    <property type="entry name" value="ABC_tran"/>
    <property type="match status" value="2"/>
</dbReference>
<evidence type="ECO:0000256" key="8">
    <source>
        <dbReference type="ARBA" id="ARBA00023136"/>
    </source>
</evidence>
<feature type="transmembrane region" description="Helical" evidence="10">
    <location>
        <begin position="325"/>
        <end position="344"/>
    </location>
</feature>
<feature type="transmembrane region" description="Helical" evidence="10">
    <location>
        <begin position="716"/>
        <end position="739"/>
    </location>
</feature>
<dbReference type="OrthoDB" id="6500128at2759"/>
<feature type="domain" description="ABC transporter" evidence="11">
    <location>
        <begin position="1042"/>
        <end position="1294"/>
    </location>
</feature>
<dbReference type="FunFam" id="1.20.1560.10:FF:000057">
    <property type="entry name" value="ABC multidrug transporter SitT"/>
    <property type="match status" value="1"/>
</dbReference>
<dbReference type="EMBL" id="GL385400">
    <property type="protein sequence ID" value="EJT71170.1"/>
    <property type="molecule type" value="Genomic_DNA"/>
</dbReference>
<dbReference type="PROSITE" id="PS50893">
    <property type="entry name" value="ABC_TRANSPORTER_2"/>
    <property type="match status" value="2"/>
</dbReference>
<protein>
    <submittedName>
        <fullName evidence="13 14">Uncharacterized protein</fullName>
    </submittedName>
</protein>
<evidence type="ECO:0000256" key="6">
    <source>
        <dbReference type="ARBA" id="ARBA00022840"/>
    </source>
</evidence>
<name>J3PAA4_GAET3</name>
<comment type="subcellular location">
    <subcellularLocation>
        <location evidence="1">Membrane</location>
        <topology evidence="1">Multi-pass membrane protein</topology>
    </subcellularLocation>
</comment>
<dbReference type="InterPro" id="IPR039421">
    <property type="entry name" value="Type_1_exporter"/>
</dbReference>
<sequence length="1301" mass="140004">MSDSRPTMATTAEPGPEPEPRNDPSTPSCGQEPATMSPTRAYLRVFSYLSRAELALNAVAVAAAFGSGVALALVNLVMGELIRAILAFVSGSLGRGDFLPQVSGLCLQLVYVGVARWACVYIYTVASTHAAYRAVRGLRADFLRAALRQPVAYFDREPGSVAVRATTNGNLVQSGVAEKLMVCFQASATAVAAFAIAFAAQWKLTLILIGVAPTLVVLLGTCATLESKIEIKQLDVFAQAGSFAENVLVTVRTVHAFGMRPRLMAHFVAYLDKAKAIGMRKSPLYGVLFSLEYFIVYSAMGLAYWQGIQMISRGEVDDVGTVYTVIMSVLTASLTVTVVAPYMISFQKAATAAAQLFVLIDRKSDIDPFGEEGLKPAEESVRGELEIENITFSYPARPEVSVLDKFSLRVPAGKVTALVGASGSGKSTIIGLVERWYDPNSGVIRLDGTPIENLNPNWLRTHVRLVQQEPVLFNGTVFENIAHGLVGTPWESAPLADRRERIRRAAELAYAHDFITTKLPDGYDTFIGERGGQLSGGQKQRIAIARSIVSEPRLLLLDEATSALDPRSEGVVQKALENASKQRTTIVIAHKLATVRNADNIVVLSKGAIVEQGTHEALMAAGGAYSRMVRAQKLTAEDGEIQGIQEDIAVEPEVAAAEKGPAEVWHGVVGEKRDLEQHAQPARTSAVAQYDFGTASRRNILGGVWELIRESSELKWYFIAILIGCLIGSAALPGQALLMGKIMGVFSMPPDRMADEGNFYSLMFFVMGLAAMLVYFVTGWIANSAAQAMNHKFRRNLLNNVLRQDVAFFDLRENNVGALTSRIDSTAQAMIELMSINIVLILLTILTILACSCLSIATSWKLGMVGVFAGLSPLLAAGLARIRLQLKMDGDNERRFSASAAIASESILAIRTVSSLAIERVVLQRYTDELNAVTKASVRPLLHAMLWFSFTQAVEYFVLALGFWWGCTLLRDDEISLYQFFVSFMGIFYAGQNAGTMFTYTSSITQGKAAADYYLWVRSLKRTVEETPQNKSVVPARGLDCVQLDDVAFSYPARPDARVLRGADITASSGEFVALVGPSGCGKSTAVALLERFYDPGSGTVRVDGQDLAAVNPEAYRAGAALVQQEATLYPGSIRDNVMLGLAPEEEEAAAAAGDGEARLEAALRAANAWDFVASLPQGAGTPCGVNGSHLSGGQRQRVAIARALIRNPRLLLLDEATSALDTASERAVQGALGRGGGARASGPGRITVAVAHRLSTIKDADRIYVFSGGRVAEQGRHDELVALGGLYKRLCEAESFEVDG</sequence>
<dbReference type="InterPro" id="IPR027417">
    <property type="entry name" value="P-loop_NTPase"/>
</dbReference>
<dbReference type="HOGENOM" id="CLU_000604_17_8_1"/>
<dbReference type="SUPFAM" id="SSF52540">
    <property type="entry name" value="P-loop containing nucleoside triphosphate hydrolases"/>
    <property type="match status" value="2"/>
</dbReference>